<dbReference type="EMBL" id="JBELQC010000001">
    <property type="protein sequence ID" value="MFL9841585.1"/>
    <property type="molecule type" value="Genomic_DNA"/>
</dbReference>
<feature type="chain" id="PRO_5045695737" evidence="1">
    <location>
        <begin position="22"/>
        <end position="576"/>
    </location>
</feature>
<dbReference type="RefSeq" id="WP_408078480.1">
    <property type="nucleotide sequence ID" value="NZ_JBELQC010000001.1"/>
</dbReference>
<organism evidence="2 3">
    <name type="scientific">Sphingomonas plantiphila</name>
    <dbReference type="NCBI Taxonomy" id="3163295"/>
    <lineage>
        <taxon>Bacteria</taxon>
        <taxon>Pseudomonadati</taxon>
        <taxon>Pseudomonadota</taxon>
        <taxon>Alphaproteobacteria</taxon>
        <taxon>Sphingomonadales</taxon>
        <taxon>Sphingomonadaceae</taxon>
        <taxon>Sphingomonas</taxon>
    </lineage>
</organism>
<proteinExistence type="predicted"/>
<protein>
    <submittedName>
        <fullName evidence="2">Endoglucanase</fullName>
    </submittedName>
</protein>
<evidence type="ECO:0000256" key="1">
    <source>
        <dbReference type="SAM" id="SignalP"/>
    </source>
</evidence>
<evidence type="ECO:0000313" key="3">
    <source>
        <dbReference type="Proteomes" id="UP001629244"/>
    </source>
</evidence>
<evidence type="ECO:0000313" key="2">
    <source>
        <dbReference type="EMBL" id="MFL9841585.1"/>
    </source>
</evidence>
<keyword evidence="3" id="KW-1185">Reference proteome</keyword>
<comment type="caution">
    <text evidence="2">The sequence shown here is derived from an EMBL/GenBank/DDBJ whole genome shotgun (WGS) entry which is preliminary data.</text>
</comment>
<accession>A0ABW8YNU9</accession>
<keyword evidence="1" id="KW-0732">Signal</keyword>
<sequence>MNRMLPHLALLLAGVSTSALAADGHAPPPTAPVARIAETRLAPFAAQLAETPRAAPGQRPAVDIALAWSLVAKSTAETRQGARWKLAAALLDRAHGEEAIGVLETMRRDDDALKLVPAWRLAMGAASVLAGRDAAARDWLNIPELAADAEACAWRLRAGVPVDRPLLKCAIPAIVVRPTNQRGAFVAAAADALLKIGEPGPALRLLAAMPEQDPAANLRRGIALVRTGQDEAARLKFERVQLSGAPGERAAAELELILLGVDAKKIGYRQATKRLDALMLSWRGDATERAAIELKRNLAQRVGDRVAVLTASATLFRYFDLGADTPGALTAIQAELSTLIADRNRPIAEAAGLFWEYRDLAPTGAAGDLMVTRLSERLADAGLHSRAAELLSYQMTARAVDIAKGPLSIRIARLLLQAGKPDHVLAALRLSDGPAYPDAIAAERRRMQVIATYRMGRREDALAMLDQLADADALRAEMLWQARDWKRFVQANRNRLPTSRTAVLRQAVALTMVGDDAGLTALRRQHGAALRGTPAGAALDALAAPDGKSDPAALDAAMAGLGDTQVDGDLLLLGQS</sequence>
<dbReference type="Proteomes" id="UP001629244">
    <property type="component" value="Unassembled WGS sequence"/>
</dbReference>
<reference evidence="2 3" key="1">
    <citation type="submission" date="2024-06" db="EMBL/GenBank/DDBJ databases">
        <authorList>
            <person name="Kaempfer P."/>
            <person name="Viver T."/>
        </authorList>
    </citation>
    <scope>NUCLEOTIDE SEQUENCE [LARGE SCALE GENOMIC DNA]</scope>
    <source>
        <strain evidence="2 3">ST-64</strain>
    </source>
</reference>
<feature type="signal peptide" evidence="1">
    <location>
        <begin position="1"/>
        <end position="21"/>
    </location>
</feature>
<name>A0ABW8YNU9_9SPHN</name>
<gene>
    <name evidence="2" type="ORF">ABS767_11470</name>
</gene>